<name>A0ABS0WZX5_9ACTN</name>
<keyword evidence="2" id="KW-0812">Transmembrane</keyword>
<feature type="domain" description="SCP" evidence="3">
    <location>
        <begin position="304"/>
        <end position="418"/>
    </location>
</feature>
<feature type="compositionally biased region" description="Basic residues" evidence="1">
    <location>
        <begin position="111"/>
        <end position="124"/>
    </location>
</feature>
<proteinExistence type="predicted"/>
<evidence type="ECO:0000313" key="4">
    <source>
        <dbReference type="EMBL" id="MBJ3806454.1"/>
    </source>
</evidence>
<feature type="compositionally biased region" description="Basic and acidic residues" evidence="1">
    <location>
        <begin position="236"/>
        <end position="261"/>
    </location>
</feature>
<feature type="compositionally biased region" description="Low complexity" evidence="1">
    <location>
        <begin position="210"/>
        <end position="228"/>
    </location>
</feature>
<dbReference type="PANTHER" id="PTHR31157:SF1">
    <property type="entry name" value="SCP DOMAIN-CONTAINING PROTEIN"/>
    <property type="match status" value="1"/>
</dbReference>
<accession>A0ABS0WZX5</accession>
<dbReference type="Pfam" id="PF00188">
    <property type="entry name" value="CAP"/>
    <property type="match status" value="1"/>
</dbReference>
<dbReference type="InterPro" id="IPR035940">
    <property type="entry name" value="CAP_sf"/>
</dbReference>
<evidence type="ECO:0000256" key="1">
    <source>
        <dbReference type="SAM" id="MobiDB-lite"/>
    </source>
</evidence>
<organism evidence="4 5">
    <name type="scientific">Streptomyces flavofungini</name>
    <dbReference type="NCBI Taxonomy" id="68200"/>
    <lineage>
        <taxon>Bacteria</taxon>
        <taxon>Bacillati</taxon>
        <taxon>Actinomycetota</taxon>
        <taxon>Actinomycetes</taxon>
        <taxon>Kitasatosporales</taxon>
        <taxon>Streptomycetaceae</taxon>
        <taxon>Streptomyces</taxon>
    </lineage>
</organism>
<dbReference type="Gene3D" id="3.40.33.10">
    <property type="entry name" value="CAP"/>
    <property type="match status" value="1"/>
</dbReference>
<gene>
    <name evidence="4" type="ORF">JGB26_04885</name>
</gene>
<dbReference type="SUPFAM" id="SSF55797">
    <property type="entry name" value="PR-1-like"/>
    <property type="match status" value="1"/>
</dbReference>
<feature type="transmembrane region" description="Helical" evidence="2">
    <location>
        <begin position="130"/>
        <end position="151"/>
    </location>
</feature>
<feature type="region of interest" description="Disordered" evidence="1">
    <location>
        <begin position="161"/>
        <end position="298"/>
    </location>
</feature>
<reference evidence="4 5" key="1">
    <citation type="submission" date="2020-12" db="EMBL/GenBank/DDBJ databases">
        <title>Streptomyces typhae sp. nov., a novel endophytic actinomycete isolated from the root of cattail pollen (Typha angustifolia L.).</title>
        <authorList>
            <person name="Peng C."/>
            <person name="Liu C."/>
        </authorList>
    </citation>
    <scope>NUCLEOTIDE SEQUENCE [LARGE SCALE GENOMIC DNA]</scope>
    <source>
        <strain evidence="4 5">JCM 4753</strain>
    </source>
</reference>
<feature type="compositionally biased region" description="Low complexity" evidence="1">
    <location>
        <begin position="43"/>
        <end position="59"/>
    </location>
</feature>
<evidence type="ECO:0000259" key="3">
    <source>
        <dbReference type="Pfam" id="PF00188"/>
    </source>
</evidence>
<feature type="region of interest" description="Disordered" evidence="1">
    <location>
        <begin position="101"/>
        <end position="128"/>
    </location>
</feature>
<evidence type="ECO:0000256" key="2">
    <source>
        <dbReference type="SAM" id="Phobius"/>
    </source>
</evidence>
<feature type="compositionally biased region" description="Low complexity" evidence="1">
    <location>
        <begin position="101"/>
        <end position="110"/>
    </location>
</feature>
<dbReference type="EMBL" id="JAEKOZ010000002">
    <property type="protein sequence ID" value="MBJ3806454.1"/>
    <property type="molecule type" value="Genomic_DNA"/>
</dbReference>
<comment type="caution">
    <text evidence="4">The sequence shown here is derived from an EMBL/GenBank/DDBJ whole genome shotgun (WGS) entry which is preliminary data.</text>
</comment>
<dbReference type="CDD" id="cd05379">
    <property type="entry name" value="CAP_bacterial"/>
    <property type="match status" value="1"/>
</dbReference>
<sequence>MGRHRRSAAGRAATGRADHSGYSDHLDHPEHSELRDHSDGLTDAADPSASAGFSGPAGSGAYENNSGAYGFYRGRAEYGGFEGYDAASSDAYLFGTSTAETSANAATGAAGRRRGSSHRRRRRASAPVRTGLLGVSAAVAMGAVAVASGLVPGGDNYTLGGGDTPGAVRTAGSPSGLDPQGGANGSADGGRATPGRGSDTPAPTPSESNTKPSQKPSGKPSTTPSKPGNGTGETGGKNDRDGKRDEAEKGEGPGKNGKDTGKGSGTGRPDKSPAPSRPAPEKPKVPPTPANPSADETTAEAEVLALVNQERANVGCRPVAADPGLATLAGDFSADMAERDFFAHTDPDGATPWDRAEKVGIQDLGGENIARGQANAQSVMDAWMNSPGHRANILNCDYKTLGVGAHFAPGGPWWTQDFGF</sequence>
<feature type="region of interest" description="Disordered" evidence="1">
    <location>
        <begin position="1"/>
        <end position="59"/>
    </location>
</feature>
<protein>
    <submittedName>
        <fullName evidence="4">CAP domain-containing protein</fullName>
    </submittedName>
</protein>
<keyword evidence="2" id="KW-1133">Transmembrane helix</keyword>
<evidence type="ECO:0000313" key="5">
    <source>
        <dbReference type="Proteomes" id="UP000634780"/>
    </source>
</evidence>
<keyword evidence="5" id="KW-1185">Reference proteome</keyword>
<dbReference type="InterPro" id="IPR014044">
    <property type="entry name" value="CAP_dom"/>
</dbReference>
<dbReference type="Proteomes" id="UP000634780">
    <property type="component" value="Unassembled WGS sequence"/>
</dbReference>
<dbReference type="PANTHER" id="PTHR31157">
    <property type="entry name" value="SCP DOMAIN-CONTAINING PROTEIN"/>
    <property type="match status" value="1"/>
</dbReference>
<feature type="compositionally biased region" description="Basic and acidic residues" evidence="1">
    <location>
        <begin position="16"/>
        <end position="40"/>
    </location>
</feature>
<keyword evidence="2" id="KW-0472">Membrane</keyword>